<organism evidence="14 15">
    <name type="scientific">Desulfovibrio desulfuricans</name>
    <dbReference type="NCBI Taxonomy" id="876"/>
    <lineage>
        <taxon>Bacteria</taxon>
        <taxon>Pseudomonadati</taxon>
        <taxon>Thermodesulfobacteriota</taxon>
        <taxon>Desulfovibrionia</taxon>
        <taxon>Desulfovibrionales</taxon>
        <taxon>Desulfovibrionaceae</taxon>
        <taxon>Desulfovibrio</taxon>
    </lineage>
</organism>
<dbReference type="EMBL" id="FPIW01000022">
    <property type="protein sequence ID" value="SFW47947.1"/>
    <property type="molecule type" value="Genomic_DNA"/>
</dbReference>
<dbReference type="NCBIfam" id="NF010738">
    <property type="entry name" value="PRK14140.1"/>
    <property type="match status" value="1"/>
</dbReference>
<dbReference type="Pfam" id="PF01025">
    <property type="entry name" value="GrpE"/>
    <property type="match status" value="1"/>
</dbReference>
<dbReference type="InterPro" id="IPR013805">
    <property type="entry name" value="GrpE_CC"/>
</dbReference>
<proteinExistence type="inferred from homology"/>
<comment type="caution">
    <text evidence="14">The sequence shown here is derived from an EMBL/GenBank/DDBJ whole genome shotgun (WGS) entry which is preliminary data.</text>
</comment>
<dbReference type="InterPro" id="IPR009012">
    <property type="entry name" value="GrpE_head"/>
</dbReference>
<evidence type="ECO:0000313" key="15">
    <source>
        <dbReference type="Proteomes" id="UP000182680"/>
    </source>
</evidence>
<dbReference type="SUPFAM" id="SSF51064">
    <property type="entry name" value="Head domain of nucleotide exchange factor GrpE"/>
    <property type="match status" value="1"/>
</dbReference>
<sequence length="207" mass="23256">MQRHKMHKSYERAAQPEDEFSEDDLNFCAPDGMGDMPGELDDTLLENMSEAMTEQGDVFSAAEVEARCKAEVEEMRLRMAAEMDNFQKRLKREHEEQMRYAAENVLGDLLPSLDNLDLALQYGSTSEVCKDMLQGVAMTRKLLLEAVAKHGLTPVGEEGEEFDPAIHEAVGFDARPELAPNSVARLLQRGYKLGERLLRPAKVMVNP</sequence>
<dbReference type="PRINTS" id="PR00773">
    <property type="entry name" value="GRPEPROTEIN"/>
</dbReference>
<accession>A0AA94HST4</accession>
<dbReference type="FunFam" id="2.30.22.10:FF:000001">
    <property type="entry name" value="Protein GrpE"/>
    <property type="match status" value="1"/>
</dbReference>
<dbReference type="GO" id="GO:0051087">
    <property type="term" value="F:protein-folding chaperone binding"/>
    <property type="evidence" value="ECO:0007669"/>
    <property type="project" value="InterPro"/>
</dbReference>
<gene>
    <name evidence="10" type="primary">grpE</name>
    <name evidence="14" type="ORF">SAMN02910291_01472</name>
</gene>
<evidence type="ECO:0000256" key="12">
    <source>
        <dbReference type="RuleBase" id="RU004478"/>
    </source>
</evidence>
<keyword evidence="4 10" id="KW-0963">Cytoplasm</keyword>
<reference evidence="15" key="1">
    <citation type="submission" date="2016-11" db="EMBL/GenBank/DDBJ databases">
        <authorList>
            <person name="Jaros S."/>
            <person name="Januszkiewicz K."/>
            <person name="Wedrychowicz H."/>
        </authorList>
    </citation>
    <scope>NUCLEOTIDE SEQUENCE [LARGE SCALE GENOMIC DNA]</scope>
    <source>
        <strain evidence="15">DSM 7057</strain>
    </source>
</reference>
<dbReference type="RefSeq" id="WP_012624685.1">
    <property type="nucleotide sequence ID" value="NZ_FPIW01000022.1"/>
</dbReference>
<evidence type="ECO:0000256" key="9">
    <source>
        <dbReference type="ARBA" id="ARBA00076414"/>
    </source>
</evidence>
<evidence type="ECO:0000256" key="10">
    <source>
        <dbReference type="HAMAP-Rule" id="MF_01151"/>
    </source>
</evidence>
<comment type="function">
    <text evidence="7 10 11">Participates actively in the response to hyperosmotic and heat shock by preventing the aggregation of stress-denatured proteins, in association with DnaK and GrpE. It is the nucleotide exchange factor for DnaK and may function as a thermosensor. Unfolded proteins bind initially to DnaJ; upon interaction with the DnaJ-bound protein, DnaK hydrolyzes its bound ATP, resulting in the formation of a stable complex. GrpE releases ADP from DnaK; ATP binding to DnaK triggers the release of the substrate protein, thus completing the reaction cycle. Several rounds of ATP-dependent interactions between DnaJ, DnaK and GrpE are required for fully efficient folding.</text>
</comment>
<dbReference type="InterPro" id="IPR000740">
    <property type="entry name" value="GrpE"/>
</dbReference>
<dbReference type="GO" id="GO:0051082">
    <property type="term" value="F:unfolded protein binding"/>
    <property type="evidence" value="ECO:0007669"/>
    <property type="project" value="TreeGrafter"/>
</dbReference>
<dbReference type="AlphaFoldDB" id="A0AA94HST4"/>
<dbReference type="GO" id="GO:0006457">
    <property type="term" value="P:protein folding"/>
    <property type="evidence" value="ECO:0007669"/>
    <property type="project" value="InterPro"/>
</dbReference>
<evidence type="ECO:0000256" key="2">
    <source>
        <dbReference type="ARBA" id="ARBA00009054"/>
    </source>
</evidence>
<dbReference type="GO" id="GO:0005737">
    <property type="term" value="C:cytoplasm"/>
    <property type="evidence" value="ECO:0007669"/>
    <property type="project" value="UniProtKB-SubCell"/>
</dbReference>
<protein>
    <recommendedName>
        <fullName evidence="8 10">Protein GrpE</fullName>
    </recommendedName>
    <alternativeName>
        <fullName evidence="9 10">HSP-70 cofactor</fullName>
    </alternativeName>
</protein>
<dbReference type="Proteomes" id="UP000182680">
    <property type="component" value="Unassembled WGS sequence"/>
</dbReference>
<evidence type="ECO:0000256" key="8">
    <source>
        <dbReference type="ARBA" id="ARBA00072274"/>
    </source>
</evidence>
<dbReference type="GO" id="GO:0000774">
    <property type="term" value="F:adenyl-nucleotide exchange factor activity"/>
    <property type="evidence" value="ECO:0007669"/>
    <property type="project" value="InterPro"/>
</dbReference>
<dbReference type="GO" id="GO:0042803">
    <property type="term" value="F:protein homodimerization activity"/>
    <property type="evidence" value="ECO:0007669"/>
    <property type="project" value="InterPro"/>
</dbReference>
<evidence type="ECO:0000256" key="13">
    <source>
        <dbReference type="SAM" id="MobiDB-lite"/>
    </source>
</evidence>
<evidence type="ECO:0000256" key="11">
    <source>
        <dbReference type="RuleBase" id="RU000639"/>
    </source>
</evidence>
<name>A0AA94HST4_DESDE</name>
<keyword evidence="5 10" id="KW-0346">Stress response</keyword>
<dbReference type="CDD" id="cd00446">
    <property type="entry name" value="GrpE"/>
    <property type="match status" value="1"/>
</dbReference>
<dbReference type="OMA" id="PHRHQAI"/>
<evidence type="ECO:0000256" key="5">
    <source>
        <dbReference type="ARBA" id="ARBA00023016"/>
    </source>
</evidence>
<dbReference type="Gene3D" id="2.30.22.10">
    <property type="entry name" value="Head domain of nucleotide exchange factor GrpE"/>
    <property type="match status" value="1"/>
</dbReference>
<dbReference type="PANTHER" id="PTHR21237">
    <property type="entry name" value="GRPE PROTEIN"/>
    <property type="match status" value="1"/>
</dbReference>
<dbReference type="PANTHER" id="PTHR21237:SF23">
    <property type="entry name" value="GRPE PROTEIN HOMOLOG, MITOCHONDRIAL"/>
    <property type="match status" value="1"/>
</dbReference>
<keyword evidence="6 10" id="KW-0143">Chaperone</keyword>
<comment type="similarity">
    <text evidence="2 10 12">Belongs to the GrpE family.</text>
</comment>
<dbReference type="SUPFAM" id="SSF58014">
    <property type="entry name" value="Coiled-coil domain of nucleotide exchange factor GrpE"/>
    <property type="match status" value="1"/>
</dbReference>
<evidence type="ECO:0000256" key="1">
    <source>
        <dbReference type="ARBA" id="ARBA00004496"/>
    </source>
</evidence>
<evidence type="ECO:0000256" key="7">
    <source>
        <dbReference type="ARBA" id="ARBA00053401"/>
    </source>
</evidence>
<comment type="subunit">
    <text evidence="3 10">Homodimer.</text>
</comment>
<dbReference type="PROSITE" id="PS01071">
    <property type="entry name" value="GRPE"/>
    <property type="match status" value="1"/>
</dbReference>
<evidence type="ECO:0000256" key="6">
    <source>
        <dbReference type="ARBA" id="ARBA00023186"/>
    </source>
</evidence>
<evidence type="ECO:0000256" key="4">
    <source>
        <dbReference type="ARBA" id="ARBA00022490"/>
    </source>
</evidence>
<comment type="subcellular location">
    <subcellularLocation>
        <location evidence="1 10">Cytoplasm</location>
    </subcellularLocation>
</comment>
<evidence type="ECO:0000256" key="3">
    <source>
        <dbReference type="ARBA" id="ARBA00011738"/>
    </source>
</evidence>
<evidence type="ECO:0000313" key="14">
    <source>
        <dbReference type="EMBL" id="SFW47947.1"/>
    </source>
</evidence>
<dbReference type="HAMAP" id="MF_01151">
    <property type="entry name" value="GrpE"/>
    <property type="match status" value="1"/>
</dbReference>
<dbReference type="Gene3D" id="3.90.20.20">
    <property type="match status" value="1"/>
</dbReference>
<feature type="region of interest" description="Disordered" evidence="13">
    <location>
        <begin position="1"/>
        <end position="23"/>
    </location>
</feature>